<protein>
    <submittedName>
        <fullName evidence="8">GATA transcription factor 18-like</fullName>
    </submittedName>
</protein>
<keyword evidence="6" id="KW-0804">Transcription</keyword>
<dbReference type="PANTHER" id="PTHR46813">
    <property type="entry name" value="GATA TRANSCRIPTION FACTOR 18"/>
    <property type="match status" value="1"/>
</dbReference>
<dbReference type="AlphaFoldDB" id="A0A6P6W2B3"/>
<keyword evidence="5" id="KW-0238">DNA-binding</keyword>
<dbReference type="GO" id="GO:0008270">
    <property type="term" value="F:zinc ion binding"/>
    <property type="evidence" value="ECO:0007669"/>
    <property type="project" value="UniProtKB-KW"/>
</dbReference>
<gene>
    <name evidence="8" type="primary">LOC113728484</name>
</gene>
<evidence type="ECO:0000313" key="8">
    <source>
        <dbReference type="RefSeq" id="XP_027108686.1"/>
    </source>
</evidence>
<keyword evidence="2" id="KW-0863">Zinc-finger</keyword>
<keyword evidence="3" id="KW-0862">Zinc</keyword>
<reference evidence="7" key="1">
    <citation type="journal article" date="2025" name="Foods">
        <title>Unveiling the Microbial Signatures of Arabica Coffee Cherries: Insights into Ripeness Specific Diversity, Functional Traits, and Implications for Quality and Safety.</title>
        <authorList>
            <consortium name="RefSeq"/>
            <person name="Tenea G.N."/>
            <person name="Cifuentes V."/>
            <person name="Reyes P."/>
            <person name="Cevallos-Vallejos M."/>
        </authorList>
    </citation>
    <scope>NUCLEOTIDE SEQUENCE [LARGE SCALE GENOMIC DNA]</scope>
</reference>
<proteinExistence type="predicted"/>
<keyword evidence="7" id="KW-1185">Reference proteome</keyword>
<dbReference type="GO" id="GO:0003677">
    <property type="term" value="F:DNA binding"/>
    <property type="evidence" value="ECO:0007669"/>
    <property type="project" value="UniProtKB-KW"/>
</dbReference>
<organism evidence="7 8">
    <name type="scientific">Coffea arabica</name>
    <name type="common">Arabian coffee</name>
    <dbReference type="NCBI Taxonomy" id="13443"/>
    <lineage>
        <taxon>Eukaryota</taxon>
        <taxon>Viridiplantae</taxon>
        <taxon>Streptophyta</taxon>
        <taxon>Embryophyta</taxon>
        <taxon>Tracheophyta</taxon>
        <taxon>Spermatophyta</taxon>
        <taxon>Magnoliopsida</taxon>
        <taxon>eudicotyledons</taxon>
        <taxon>Gunneridae</taxon>
        <taxon>Pentapetalae</taxon>
        <taxon>asterids</taxon>
        <taxon>lamiids</taxon>
        <taxon>Gentianales</taxon>
        <taxon>Rubiaceae</taxon>
        <taxon>Ixoroideae</taxon>
        <taxon>Gardenieae complex</taxon>
        <taxon>Bertiereae - Coffeeae clade</taxon>
        <taxon>Coffeeae</taxon>
        <taxon>Coffea</taxon>
    </lineage>
</organism>
<name>A0A6P6W2B3_COFAR</name>
<evidence type="ECO:0000313" key="7">
    <source>
        <dbReference type="Proteomes" id="UP001652660"/>
    </source>
</evidence>
<keyword evidence="4" id="KW-0805">Transcription regulation</keyword>
<accession>A0A6P6W2B3</accession>
<evidence type="ECO:0000256" key="3">
    <source>
        <dbReference type="ARBA" id="ARBA00022833"/>
    </source>
</evidence>
<reference evidence="8" key="2">
    <citation type="submission" date="2025-08" db="UniProtKB">
        <authorList>
            <consortium name="RefSeq"/>
        </authorList>
    </citation>
    <scope>IDENTIFICATION</scope>
    <source>
        <tissue evidence="8">Leaves</tissue>
    </source>
</reference>
<dbReference type="GeneID" id="113728484"/>
<evidence type="ECO:0000256" key="4">
    <source>
        <dbReference type="ARBA" id="ARBA00023015"/>
    </source>
</evidence>
<evidence type="ECO:0000256" key="1">
    <source>
        <dbReference type="ARBA" id="ARBA00022723"/>
    </source>
</evidence>
<keyword evidence="1" id="KW-0479">Metal-binding</keyword>
<dbReference type="OrthoDB" id="2162994at2759"/>
<evidence type="ECO:0000256" key="6">
    <source>
        <dbReference type="ARBA" id="ARBA00023163"/>
    </source>
</evidence>
<sequence length="144" mass="15941">MMHSNRCNGGSHGNMAGPCSCGMFHTHQANFFSMLFSMPNHHNKPFDETAKMYSFASSPPSSSVDCTLSLGTPSTHLTNNDIEKRRSSYMSNFCWDILQAKHSSHKSSRANSHTNSSYGGYCFNGKCSYIVLEGGWDKFFSTGI</sequence>
<dbReference type="PANTHER" id="PTHR46813:SF16">
    <property type="entry name" value="GATA TRANSCRIPTION FACTOR 18"/>
    <property type="match status" value="1"/>
</dbReference>
<evidence type="ECO:0000256" key="2">
    <source>
        <dbReference type="ARBA" id="ARBA00022771"/>
    </source>
</evidence>
<dbReference type="RefSeq" id="XP_027108686.1">
    <property type="nucleotide sequence ID" value="XM_027252885.1"/>
</dbReference>
<dbReference type="Proteomes" id="UP001652660">
    <property type="component" value="Chromosome 2e"/>
</dbReference>
<evidence type="ECO:0000256" key="5">
    <source>
        <dbReference type="ARBA" id="ARBA00023125"/>
    </source>
</evidence>